<proteinExistence type="predicted"/>
<feature type="region of interest" description="Disordered" evidence="1">
    <location>
        <begin position="475"/>
        <end position="503"/>
    </location>
</feature>
<feature type="region of interest" description="Disordered" evidence="1">
    <location>
        <begin position="62"/>
        <end position="99"/>
    </location>
</feature>
<feature type="compositionally biased region" description="Basic and acidic residues" evidence="1">
    <location>
        <begin position="62"/>
        <end position="71"/>
    </location>
</feature>
<organism evidence="2 3">
    <name type="scientific">Elsinoe ampelina</name>
    <dbReference type="NCBI Taxonomy" id="302913"/>
    <lineage>
        <taxon>Eukaryota</taxon>
        <taxon>Fungi</taxon>
        <taxon>Dikarya</taxon>
        <taxon>Ascomycota</taxon>
        <taxon>Pezizomycotina</taxon>
        <taxon>Dothideomycetes</taxon>
        <taxon>Dothideomycetidae</taxon>
        <taxon>Myriangiales</taxon>
        <taxon>Elsinoaceae</taxon>
        <taxon>Elsinoe</taxon>
    </lineage>
</organism>
<name>A0A6A6GGA7_9PEZI</name>
<dbReference type="OrthoDB" id="3204049at2759"/>
<sequence length="503" mass="57773">MAHQAHNLPWGSLASNFDVKRNAGNNLDIWALDLPTQPKSLVHFAKVFATNLRENAGIERRKYAPAKDSRQRASTWMTSQQYEGTSTRRRQAKQAETRKVYSDHDKNVWTARWAMDSQDTLRGNTQNIDNWLEGSRLWAPGVLDESGRPVATSPYWYTRDLWVGAWTDVIKLLMMDAAMCTTPLKLRQTVRNAGSSKEREHLDTLFLLVHHPRLQDSIKAWTSECDQCCNMESGIVCIIEAALQAYIYFNLVYTMREAGSRVCDEDQSTPFIDVWAKRLIRDPLFPRPKYMNTRSWRRLLHLVNKGHSHHPQSTMYVPYLYPAKNENFTISCADSISQPLGQPSQDQEVRLNRTEVDIMNARESGCDEEAINPVARPGSAAALKEFLRGLWSLLVNFEMLWSDIGEAPEWDLMVAEMLEDLFRGISGKYNSLFMHDVYTNGLQHVLKGETSFPMIRGTRRRRSATLEEVPVEIAVSQSQKNKEARGLARREARRTKRARENHT</sequence>
<protein>
    <submittedName>
        <fullName evidence="2">Uncharacterized protein</fullName>
    </submittedName>
</protein>
<evidence type="ECO:0000313" key="2">
    <source>
        <dbReference type="EMBL" id="KAF2224701.1"/>
    </source>
</evidence>
<gene>
    <name evidence="2" type="ORF">BDZ85DRAFT_83118</name>
</gene>
<feature type="compositionally biased region" description="Basic and acidic residues" evidence="1">
    <location>
        <begin position="480"/>
        <end position="490"/>
    </location>
</feature>
<keyword evidence="3" id="KW-1185">Reference proteome</keyword>
<accession>A0A6A6GGA7</accession>
<feature type="compositionally biased region" description="Polar residues" evidence="1">
    <location>
        <begin position="72"/>
        <end position="85"/>
    </location>
</feature>
<evidence type="ECO:0000313" key="3">
    <source>
        <dbReference type="Proteomes" id="UP000799538"/>
    </source>
</evidence>
<dbReference type="Proteomes" id="UP000799538">
    <property type="component" value="Unassembled WGS sequence"/>
</dbReference>
<evidence type="ECO:0000256" key="1">
    <source>
        <dbReference type="SAM" id="MobiDB-lite"/>
    </source>
</evidence>
<reference evidence="3" key="1">
    <citation type="journal article" date="2020" name="Stud. Mycol.">
        <title>101 Dothideomycetes genomes: A test case for predicting lifestyles and emergence of pathogens.</title>
        <authorList>
            <person name="Haridas S."/>
            <person name="Albert R."/>
            <person name="Binder M."/>
            <person name="Bloem J."/>
            <person name="LaButti K."/>
            <person name="Salamov A."/>
            <person name="Andreopoulos B."/>
            <person name="Baker S."/>
            <person name="Barry K."/>
            <person name="Bills G."/>
            <person name="Bluhm B."/>
            <person name="Cannon C."/>
            <person name="Castanera R."/>
            <person name="Culley D."/>
            <person name="Daum C."/>
            <person name="Ezra D."/>
            <person name="Gonzalez J."/>
            <person name="Henrissat B."/>
            <person name="Kuo A."/>
            <person name="Liang C."/>
            <person name="Lipzen A."/>
            <person name="Lutzoni F."/>
            <person name="Magnuson J."/>
            <person name="Mondo S."/>
            <person name="Nolan M."/>
            <person name="Ohm R."/>
            <person name="Pangilinan J."/>
            <person name="Park H.-J."/>
            <person name="Ramirez L."/>
            <person name="Alfaro M."/>
            <person name="Sun H."/>
            <person name="Tritt A."/>
            <person name="Yoshinaga Y."/>
            <person name="Zwiers L.-H."/>
            <person name="Turgeon B."/>
            <person name="Goodwin S."/>
            <person name="Spatafora J."/>
            <person name="Crous P."/>
            <person name="Grigoriev I."/>
        </authorList>
    </citation>
    <scope>NUCLEOTIDE SEQUENCE [LARGE SCALE GENOMIC DNA]</scope>
    <source>
        <strain evidence="3">CECT 20119</strain>
    </source>
</reference>
<dbReference type="EMBL" id="ML992504">
    <property type="protein sequence ID" value="KAF2224701.1"/>
    <property type="molecule type" value="Genomic_DNA"/>
</dbReference>
<dbReference type="AlphaFoldDB" id="A0A6A6GGA7"/>